<keyword evidence="3" id="KW-1185">Reference proteome</keyword>
<feature type="compositionally biased region" description="Low complexity" evidence="1">
    <location>
        <begin position="175"/>
        <end position="193"/>
    </location>
</feature>
<dbReference type="HOGENOM" id="CLU_987004_0_0_1"/>
<feature type="compositionally biased region" description="Polar residues" evidence="1">
    <location>
        <begin position="218"/>
        <end position="229"/>
    </location>
</feature>
<dbReference type="Proteomes" id="UP000001861">
    <property type="component" value="Unassembled WGS sequence"/>
</dbReference>
<gene>
    <name evidence="2" type="ORF">CC1G_03803</name>
</gene>
<dbReference type="VEuPathDB" id="FungiDB:CC1G_03803"/>
<dbReference type="InParanoid" id="A8NGS4"/>
<dbReference type="GeneID" id="6010084"/>
<feature type="region of interest" description="Disordered" evidence="1">
    <location>
        <begin position="161"/>
        <end position="235"/>
    </location>
</feature>
<feature type="compositionally biased region" description="Polar residues" evidence="1">
    <location>
        <begin position="165"/>
        <end position="174"/>
    </location>
</feature>
<proteinExistence type="predicted"/>
<evidence type="ECO:0000256" key="1">
    <source>
        <dbReference type="SAM" id="MobiDB-lite"/>
    </source>
</evidence>
<evidence type="ECO:0000313" key="3">
    <source>
        <dbReference type="Proteomes" id="UP000001861"/>
    </source>
</evidence>
<evidence type="ECO:0000313" key="2">
    <source>
        <dbReference type="EMBL" id="EAU88131.2"/>
    </source>
</evidence>
<reference evidence="2 3" key="1">
    <citation type="journal article" date="2010" name="Proc. Natl. Acad. Sci. U.S.A.">
        <title>Insights into evolution of multicellular fungi from the assembled chromosomes of the mushroom Coprinopsis cinerea (Coprinus cinereus).</title>
        <authorList>
            <person name="Stajich J.E."/>
            <person name="Wilke S.K."/>
            <person name="Ahren D."/>
            <person name="Au C.H."/>
            <person name="Birren B.W."/>
            <person name="Borodovsky M."/>
            <person name="Burns C."/>
            <person name="Canback B."/>
            <person name="Casselton L.A."/>
            <person name="Cheng C.K."/>
            <person name="Deng J."/>
            <person name="Dietrich F.S."/>
            <person name="Fargo D.C."/>
            <person name="Farman M.L."/>
            <person name="Gathman A.C."/>
            <person name="Goldberg J."/>
            <person name="Guigo R."/>
            <person name="Hoegger P.J."/>
            <person name="Hooker J.B."/>
            <person name="Huggins A."/>
            <person name="James T.Y."/>
            <person name="Kamada T."/>
            <person name="Kilaru S."/>
            <person name="Kodira C."/>
            <person name="Kues U."/>
            <person name="Kupfer D."/>
            <person name="Kwan H.S."/>
            <person name="Lomsadze A."/>
            <person name="Li W."/>
            <person name="Lilly W.W."/>
            <person name="Ma L.J."/>
            <person name="Mackey A.J."/>
            <person name="Manning G."/>
            <person name="Martin F."/>
            <person name="Muraguchi H."/>
            <person name="Natvig D.O."/>
            <person name="Palmerini H."/>
            <person name="Ramesh M.A."/>
            <person name="Rehmeyer C.J."/>
            <person name="Roe B.A."/>
            <person name="Shenoy N."/>
            <person name="Stanke M."/>
            <person name="Ter-Hovhannisyan V."/>
            <person name="Tunlid A."/>
            <person name="Velagapudi R."/>
            <person name="Vision T.J."/>
            <person name="Zeng Q."/>
            <person name="Zolan M.E."/>
            <person name="Pukkila P.J."/>
        </authorList>
    </citation>
    <scope>NUCLEOTIDE SEQUENCE [LARGE SCALE GENOMIC DNA]</scope>
    <source>
        <strain evidence="3">Okayama-7 / 130 / ATCC MYA-4618 / FGSC 9003</strain>
    </source>
</reference>
<feature type="region of interest" description="Disordered" evidence="1">
    <location>
        <begin position="249"/>
        <end position="282"/>
    </location>
</feature>
<dbReference type="RefSeq" id="XP_001833586.2">
    <property type="nucleotide sequence ID" value="XM_001833534.2"/>
</dbReference>
<protein>
    <submittedName>
        <fullName evidence="2">Uncharacterized protein</fullName>
    </submittedName>
</protein>
<organism evidence="2 3">
    <name type="scientific">Coprinopsis cinerea (strain Okayama-7 / 130 / ATCC MYA-4618 / FGSC 9003)</name>
    <name type="common">Inky cap fungus</name>
    <name type="synonym">Hormographiella aspergillata</name>
    <dbReference type="NCBI Taxonomy" id="240176"/>
    <lineage>
        <taxon>Eukaryota</taxon>
        <taxon>Fungi</taxon>
        <taxon>Dikarya</taxon>
        <taxon>Basidiomycota</taxon>
        <taxon>Agaricomycotina</taxon>
        <taxon>Agaricomycetes</taxon>
        <taxon>Agaricomycetidae</taxon>
        <taxon>Agaricales</taxon>
        <taxon>Agaricineae</taxon>
        <taxon>Psathyrellaceae</taxon>
        <taxon>Coprinopsis</taxon>
    </lineage>
</organism>
<dbReference type="KEGG" id="cci:CC1G_03803"/>
<name>A8NGS4_COPC7</name>
<sequence>MTAILTELVLPRLSEASNARAYGIPASNCRSRTVPMGNRSSDQRLQFIPLIKSKDTRRGNSPRDIACRTMRTRRLVRCKHEAIKISLPLSARGLDGGAKVEAEVRRVAENTGCESLKYPVTMTLRRTYLSSFVQTWASSTYKTSIAIQPLSEAIAIQSKPEVRGQHNTQPANKASQSVESSQSQRQSQTKQLQPRASRLSPGNAQQRPIELKRRPNGKSLSSGVQTSSRVEPGLHYKIDQSGIGWSTGGWLRFDSASHSSRSGLTEARDENDDDCDRDLDWR</sequence>
<accession>A8NGS4</accession>
<comment type="caution">
    <text evidence="2">The sequence shown here is derived from an EMBL/GenBank/DDBJ whole genome shotgun (WGS) entry which is preliminary data.</text>
</comment>
<feature type="compositionally biased region" description="Acidic residues" evidence="1">
    <location>
        <begin position="269"/>
        <end position="282"/>
    </location>
</feature>
<dbReference type="EMBL" id="AACS02000002">
    <property type="protein sequence ID" value="EAU88131.2"/>
    <property type="molecule type" value="Genomic_DNA"/>
</dbReference>
<dbReference type="AlphaFoldDB" id="A8NGS4"/>